<dbReference type="EMBL" id="UINC01008998">
    <property type="protein sequence ID" value="SVA40427.1"/>
    <property type="molecule type" value="Genomic_DNA"/>
</dbReference>
<accession>A0A381VL81</accession>
<reference evidence="2" key="1">
    <citation type="submission" date="2018-05" db="EMBL/GenBank/DDBJ databases">
        <authorList>
            <person name="Lanie J.A."/>
            <person name="Ng W.-L."/>
            <person name="Kazmierczak K.M."/>
            <person name="Andrzejewski T.M."/>
            <person name="Davidsen T.M."/>
            <person name="Wayne K.J."/>
            <person name="Tettelin H."/>
            <person name="Glass J.I."/>
            <person name="Rusch D."/>
            <person name="Podicherti R."/>
            <person name="Tsui H.-C.T."/>
            <person name="Winkler M.E."/>
        </authorList>
    </citation>
    <scope>NUCLEOTIDE SEQUENCE</scope>
</reference>
<protein>
    <submittedName>
        <fullName evidence="2">Uncharacterized protein</fullName>
    </submittedName>
</protein>
<gene>
    <name evidence="2" type="ORF">METZ01_LOCUS93281</name>
</gene>
<evidence type="ECO:0000313" key="2">
    <source>
        <dbReference type="EMBL" id="SVA40427.1"/>
    </source>
</evidence>
<proteinExistence type="predicted"/>
<organism evidence="2">
    <name type="scientific">marine metagenome</name>
    <dbReference type="NCBI Taxonomy" id="408172"/>
    <lineage>
        <taxon>unclassified sequences</taxon>
        <taxon>metagenomes</taxon>
        <taxon>ecological metagenomes</taxon>
    </lineage>
</organism>
<sequence>MTMEQNRKQQNYYLREDKSQYEELK</sequence>
<feature type="compositionally biased region" description="Basic and acidic residues" evidence="1">
    <location>
        <begin position="14"/>
        <end position="25"/>
    </location>
</feature>
<dbReference type="AlphaFoldDB" id="A0A381VL81"/>
<name>A0A381VL81_9ZZZZ</name>
<feature type="region of interest" description="Disordered" evidence="1">
    <location>
        <begin position="1"/>
        <end position="25"/>
    </location>
</feature>
<evidence type="ECO:0000256" key="1">
    <source>
        <dbReference type="SAM" id="MobiDB-lite"/>
    </source>
</evidence>